<dbReference type="AlphaFoldDB" id="A0A5B0QXG4"/>
<proteinExistence type="predicted"/>
<evidence type="ECO:0000313" key="2">
    <source>
        <dbReference type="EMBL" id="KAA1117997.1"/>
    </source>
</evidence>
<dbReference type="EMBL" id="VSWC01000002">
    <property type="protein sequence ID" value="KAA1117997.1"/>
    <property type="molecule type" value="Genomic_DNA"/>
</dbReference>
<evidence type="ECO:0000313" key="3">
    <source>
        <dbReference type="Proteomes" id="UP000324748"/>
    </source>
</evidence>
<evidence type="ECO:0000256" key="1">
    <source>
        <dbReference type="SAM" id="MobiDB-lite"/>
    </source>
</evidence>
<reference evidence="2 3" key="1">
    <citation type="submission" date="2019-05" db="EMBL/GenBank/DDBJ databases">
        <title>Emergence of the Ug99 lineage of the wheat stem rust pathogen through somatic hybridization.</title>
        <authorList>
            <person name="Li F."/>
            <person name="Upadhyaya N.M."/>
            <person name="Sperschneider J."/>
            <person name="Matny O."/>
            <person name="Nguyen-Phuc H."/>
            <person name="Mago R."/>
            <person name="Raley C."/>
            <person name="Miller M.E."/>
            <person name="Silverstein K.A.T."/>
            <person name="Henningsen E."/>
            <person name="Hirsch C.D."/>
            <person name="Visser B."/>
            <person name="Pretorius Z.A."/>
            <person name="Steffenson B.J."/>
            <person name="Schwessinger B."/>
            <person name="Dodds P.N."/>
            <person name="Figueroa M."/>
        </authorList>
    </citation>
    <scope>NUCLEOTIDE SEQUENCE [LARGE SCALE GENOMIC DNA]</scope>
    <source>
        <strain evidence="2">21-0</strain>
    </source>
</reference>
<feature type="region of interest" description="Disordered" evidence="1">
    <location>
        <begin position="369"/>
        <end position="392"/>
    </location>
</feature>
<keyword evidence="3" id="KW-1185">Reference proteome</keyword>
<dbReference type="Proteomes" id="UP000324748">
    <property type="component" value="Unassembled WGS sequence"/>
</dbReference>
<accession>A0A5B0QXG4</accession>
<sequence length="457" mass="50630">MLSTSPNNTDCLLFAKELSAPQEDSLSIRSESSQTSRSTVGSKSILLTTPVVQTVAVEPIIQRNHYRHARVELGLYLLMDSEPTQSDVSLPSARHQSSSSSSTDDYWNDCSETSISFDENIPSHLYTPRRLPLTQLIKNCPLGMAPQLIPIHVRLMMSDSGTRPESQLMPDQSSLVSSSASSCQTQCYWLTRLPLASANQSWPPPGLAPKNEDKKSQVCLGVDPPHNIKATDQVGWQSSSLIRNLWYYCDKACSSQNRIPKIFSLSSHQQKSYPSIPLKNPKMLSTSPNNTDCLLFAMELSGPREDSLSITSESSQTSRISLGSKSTLLTTPALQTIAVKPIIQRNQYRHARVELGLYLLMDSEPAQSDNNLSSLPSARHQSSSSSSSSTDDYWNDCSETSISFDENIPSHLYTPRCLPLTQLIKNWWRYHVLAPALQDWAVVRAGKNAPATSRTIL</sequence>
<name>A0A5B0QXG4_PUCGR</name>
<feature type="compositionally biased region" description="Low complexity" evidence="1">
    <location>
        <begin position="373"/>
        <end position="389"/>
    </location>
</feature>
<comment type="caution">
    <text evidence="2">The sequence shown here is derived from an EMBL/GenBank/DDBJ whole genome shotgun (WGS) entry which is preliminary data.</text>
</comment>
<gene>
    <name evidence="2" type="ORF">PGT21_029460</name>
</gene>
<feature type="region of interest" description="Disordered" evidence="1">
    <location>
        <begin position="86"/>
        <end position="106"/>
    </location>
</feature>
<protein>
    <submittedName>
        <fullName evidence="2">Uncharacterized protein</fullName>
    </submittedName>
</protein>
<organism evidence="2 3">
    <name type="scientific">Puccinia graminis f. sp. tritici</name>
    <dbReference type="NCBI Taxonomy" id="56615"/>
    <lineage>
        <taxon>Eukaryota</taxon>
        <taxon>Fungi</taxon>
        <taxon>Dikarya</taxon>
        <taxon>Basidiomycota</taxon>
        <taxon>Pucciniomycotina</taxon>
        <taxon>Pucciniomycetes</taxon>
        <taxon>Pucciniales</taxon>
        <taxon>Pucciniaceae</taxon>
        <taxon>Puccinia</taxon>
    </lineage>
</organism>